<proteinExistence type="predicted"/>
<name>A0A926DHW0_9FIRM</name>
<evidence type="ECO:0000313" key="1">
    <source>
        <dbReference type="EMBL" id="MBC8538092.1"/>
    </source>
</evidence>
<dbReference type="Proteomes" id="UP000617951">
    <property type="component" value="Unassembled WGS sequence"/>
</dbReference>
<dbReference type="RefSeq" id="WP_249279877.1">
    <property type="nucleotide sequence ID" value="NZ_JACRSS010000001.1"/>
</dbReference>
<reference evidence="1" key="1">
    <citation type="submission" date="2020-08" db="EMBL/GenBank/DDBJ databases">
        <title>Genome public.</title>
        <authorList>
            <person name="Liu C."/>
            <person name="Sun Q."/>
        </authorList>
    </citation>
    <scope>NUCLEOTIDE SEQUENCE</scope>
    <source>
        <strain evidence="1">NSJ-63</strain>
    </source>
</reference>
<comment type="caution">
    <text evidence="1">The sequence shown here is derived from an EMBL/GenBank/DDBJ whole genome shotgun (WGS) entry which is preliminary data.</text>
</comment>
<protein>
    <submittedName>
        <fullName evidence="1">Cob(I)yrinic acid a,c-diamide adenosyltransferase</fullName>
    </submittedName>
</protein>
<dbReference type="GO" id="GO:0009236">
    <property type="term" value="P:cobalamin biosynthetic process"/>
    <property type="evidence" value="ECO:0007669"/>
    <property type="project" value="InterPro"/>
</dbReference>
<organism evidence="1 2">
    <name type="scientific">Guopingia tenuis</name>
    <dbReference type="NCBI Taxonomy" id="2763656"/>
    <lineage>
        <taxon>Bacteria</taxon>
        <taxon>Bacillati</taxon>
        <taxon>Bacillota</taxon>
        <taxon>Clostridia</taxon>
        <taxon>Christensenellales</taxon>
        <taxon>Christensenellaceae</taxon>
        <taxon>Guopingia</taxon>
    </lineage>
</organism>
<dbReference type="AlphaFoldDB" id="A0A926DHW0"/>
<dbReference type="SUPFAM" id="SSF52540">
    <property type="entry name" value="P-loop containing nucleoside triphosphate hydrolases"/>
    <property type="match status" value="1"/>
</dbReference>
<keyword evidence="2" id="KW-1185">Reference proteome</keyword>
<accession>A0A926DHW0</accession>
<dbReference type="EMBL" id="JACRSS010000001">
    <property type="protein sequence ID" value="MBC8538092.1"/>
    <property type="molecule type" value="Genomic_DNA"/>
</dbReference>
<dbReference type="Gene3D" id="3.40.50.300">
    <property type="entry name" value="P-loop containing nucleotide triphosphate hydrolases"/>
    <property type="match status" value="1"/>
</dbReference>
<evidence type="ECO:0000313" key="2">
    <source>
        <dbReference type="Proteomes" id="UP000617951"/>
    </source>
</evidence>
<gene>
    <name evidence="1" type="ORF">H8693_03990</name>
</gene>
<dbReference type="Pfam" id="PF02572">
    <property type="entry name" value="CobA_CobO_BtuR"/>
    <property type="match status" value="1"/>
</dbReference>
<dbReference type="PIRSF" id="PIRSF015617">
    <property type="entry name" value="Adensltrnsf_CobA"/>
    <property type="match status" value="1"/>
</dbReference>
<dbReference type="InterPro" id="IPR003724">
    <property type="entry name" value="CblAdoTrfase_CobA"/>
</dbReference>
<dbReference type="PANTHER" id="PTHR46638:SF1">
    <property type="entry name" value="CORRINOID ADENOSYLTRANSFERASE"/>
    <property type="match status" value="1"/>
</dbReference>
<dbReference type="GO" id="GO:0005524">
    <property type="term" value="F:ATP binding"/>
    <property type="evidence" value="ECO:0007669"/>
    <property type="project" value="InterPro"/>
</dbReference>
<dbReference type="InterPro" id="IPR027417">
    <property type="entry name" value="P-loop_NTPase"/>
</dbReference>
<dbReference type="GO" id="GO:0008817">
    <property type="term" value="F:corrinoid adenosyltransferase activity"/>
    <property type="evidence" value="ECO:0007669"/>
    <property type="project" value="InterPro"/>
</dbReference>
<sequence length="174" mass="19330">MEKSCIHLYYGDGKGKTTAALGALLRAHGAGKKVFLCQFFKAGDSSEISVLASLGIPVLHSSPTGKFLWNMTPGEKQDFFRRQADCFSRAREWILSGEYGMAVLDEGLDALQEGIFSEEALLALLKERGGCEILLTGRRPTPALFRQSHYATRMECEKHPFADEHLSARRGIEY</sequence>
<dbReference type="PANTHER" id="PTHR46638">
    <property type="entry name" value="CORRINOID ADENOSYLTRANSFERASE"/>
    <property type="match status" value="1"/>
</dbReference>